<organism evidence="2">
    <name type="scientific">Timema monikensis</name>
    <dbReference type="NCBI Taxonomy" id="170555"/>
    <lineage>
        <taxon>Eukaryota</taxon>
        <taxon>Metazoa</taxon>
        <taxon>Ecdysozoa</taxon>
        <taxon>Arthropoda</taxon>
        <taxon>Hexapoda</taxon>
        <taxon>Insecta</taxon>
        <taxon>Pterygota</taxon>
        <taxon>Neoptera</taxon>
        <taxon>Polyneoptera</taxon>
        <taxon>Phasmatodea</taxon>
        <taxon>Timematodea</taxon>
        <taxon>Timematoidea</taxon>
        <taxon>Timematidae</taxon>
        <taxon>Timema</taxon>
    </lineage>
</organism>
<dbReference type="AlphaFoldDB" id="A0A7R9E835"/>
<feature type="compositionally biased region" description="Polar residues" evidence="1">
    <location>
        <begin position="289"/>
        <end position="298"/>
    </location>
</feature>
<name>A0A7R9E835_9NEOP</name>
<evidence type="ECO:0000313" key="2">
    <source>
        <dbReference type="EMBL" id="CAD7429196.1"/>
    </source>
</evidence>
<sequence length="298" mass="34811">MFFRAWSKISREFDNFQNGRENGGPCVLYYSENEPNPKMKAMRMSLSDEDLVVGYIYLKARKKTKEQFWVNPDFENNREKKIFDLSIWMHFGDSEWYRTLLVLSHPHSFTPKLPPKLHHLMASKFTECPEVAGEGHDSPFQRSRFRSLTLPEFLCEVGFEQSLFKLLVSRTTQGHHGSPKHASHPHIPRMLALFSEHFSCKFEGGSELAFSWRESGKPFRTNHPQFTRPRFEPRSPHPQQVELNTTSRLANYDKQALDPVGCKSKTYFVEQWAEGEMWPYNPPKYPSAPTRTFGSRKS</sequence>
<proteinExistence type="predicted"/>
<dbReference type="EMBL" id="OB793998">
    <property type="protein sequence ID" value="CAD7429196.1"/>
    <property type="molecule type" value="Genomic_DNA"/>
</dbReference>
<reference evidence="2" key="1">
    <citation type="submission" date="2020-11" db="EMBL/GenBank/DDBJ databases">
        <authorList>
            <person name="Tran Van P."/>
        </authorList>
    </citation>
    <scope>NUCLEOTIDE SEQUENCE</scope>
</reference>
<feature type="region of interest" description="Disordered" evidence="1">
    <location>
        <begin position="278"/>
        <end position="298"/>
    </location>
</feature>
<gene>
    <name evidence="2" type="ORF">TMSB3V08_LOCUS5977</name>
</gene>
<evidence type="ECO:0000256" key="1">
    <source>
        <dbReference type="SAM" id="MobiDB-lite"/>
    </source>
</evidence>
<accession>A0A7R9E835</accession>
<protein>
    <submittedName>
        <fullName evidence="2">Uncharacterized protein</fullName>
    </submittedName>
</protein>